<evidence type="ECO:0000259" key="3">
    <source>
        <dbReference type="Pfam" id="PF01568"/>
    </source>
</evidence>
<keyword evidence="1" id="KW-0408">Iron</keyword>
<evidence type="ECO:0000256" key="2">
    <source>
        <dbReference type="ARBA" id="ARBA00023014"/>
    </source>
</evidence>
<name>A0A3N0I7E3_9ACTN</name>
<reference evidence="5" key="1">
    <citation type="submission" date="2018-05" db="EMBL/GenBank/DDBJ databases">
        <title>Genome Sequencing of selected type strains of the family Eggerthellaceae.</title>
        <authorList>
            <person name="Danylec N."/>
            <person name="Stoll D.A."/>
            <person name="Doetsch A."/>
            <person name="Huch M."/>
        </authorList>
    </citation>
    <scope>NUCLEOTIDE SEQUENCE [LARGE SCALE GENOMIC DNA]</scope>
    <source>
        <strain evidence="5">DSM 22006</strain>
    </source>
</reference>
<organism evidence="4 5">
    <name type="scientific">Slackia isoflavoniconvertens</name>
    <dbReference type="NCBI Taxonomy" id="572010"/>
    <lineage>
        <taxon>Bacteria</taxon>
        <taxon>Bacillati</taxon>
        <taxon>Actinomycetota</taxon>
        <taxon>Coriobacteriia</taxon>
        <taxon>Eggerthellales</taxon>
        <taxon>Eggerthellaceae</taxon>
        <taxon>Slackia</taxon>
    </lineage>
</organism>
<evidence type="ECO:0000313" key="4">
    <source>
        <dbReference type="EMBL" id="RNM32945.1"/>
    </source>
</evidence>
<dbReference type="SUPFAM" id="SSF50692">
    <property type="entry name" value="ADC-like"/>
    <property type="match status" value="1"/>
</dbReference>
<keyword evidence="2" id="KW-0479">Metal-binding</keyword>
<dbReference type="AlphaFoldDB" id="A0A3N0I7E3"/>
<proteinExistence type="predicted"/>
<dbReference type="PANTHER" id="PTHR43742">
    <property type="entry name" value="TRIMETHYLAMINE-N-OXIDE REDUCTASE"/>
    <property type="match status" value="1"/>
</dbReference>
<dbReference type="GO" id="GO:0051536">
    <property type="term" value="F:iron-sulfur cluster binding"/>
    <property type="evidence" value="ECO:0007669"/>
    <property type="project" value="UniProtKB-KW"/>
</dbReference>
<evidence type="ECO:0000256" key="1">
    <source>
        <dbReference type="ARBA" id="ARBA00023004"/>
    </source>
</evidence>
<dbReference type="GeneID" id="98663243"/>
<dbReference type="InterPro" id="IPR050612">
    <property type="entry name" value="Prok_Mopterin_Oxidored"/>
</dbReference>
<dbReference type="InterPro" id="IPR009010">
    <property type="entry name" value="Asp_de-COase-like_dom_sf"/>
</dbReference>
<protein>
    <recommendedName>
        <fullName evidence="3">Molybdopterin dinucleotide-binding domain-containing protein</fullName>
    </recommendedName>
</protein>
<dbReference type="RefSeq" id="WP_123220175.1">
    <property type="nucleotide sequence ID" value="NZ_JACHYQ010000003.1"/>
</dbReference>
<feature type="domain" description="Molybdopterin dinucleotide-binding" evidence="3">
    <location>
        <begin position="9"/>
        <end position="98"/>
    </location>
</feature>
<dbReference type="GO" id="GO:0016491">
    <property type="term" value="F:oxidoreductase activity"/>
    <property type="evidence" value="ECO:0007669"/>
    <property type="project" value="InterPro"/>
</dbReference>
<dbReference type="GO" id="GO:0043546">
    <property type="term" value="F:molybdopterin cofactor binding"/>
    <property type="evidence" value="ECO:0007669"/>
    <property type="project" value="InterPro"/>
</dbReference>
<sequence length="111" mass="12082">MGPFAVKGIPWLDELRGEPTVLIHEETAAARGIQSGDTVRVFNDHGYVVLKAVVNQGIRPDTLMLPRGPEGDDFIDGHTQSLSTIAHDEMTGNNNFNDFVCEIEKYEGGAA</sequence>
<accession>A0A3N0I7E3</accession>
<dbReference type="Pfam" id="PF01568">
    <property type="entry name" value="Molydop_binding"/>
    <property type="match status" value="1"/>
</dbReference>
<keyword evidence="2" id="KW-0411">Iron-sulfur</keyword>
<dbReference type="InterPro" id="IPR006657">
    <property type="entry name" value="MoPterin_dinucl-bd_dom"/>
</dbReference>
<dbReference type="Gene3D" id="2.40.40.20">
    <property type="match status" value="1"/>
</dbReference>
<evidence type="ECO:0000313" key="5">
    <source>
        <dbReference type="Proteomes" id="UP000271472"/>
    </source>
</evidence>
<dbReference type="Proteomes" id="UP000271472">
    <property type="component" value="Unassembled WGS sequence"/>
</dbReference>
<dbReference type="OrthoDB" id="3169136at2"/>
<dbReference type="EMBL" id="QIBZ01000022">
    <property type="protein sequence ID" value="RNM32945.1"/>
    <property type="molecule type" value="Genomic_DNA"/>
</dbReference>
<gene>
    <name evidence="4" type="ORF">DMP05_09250</name>
</gene>
<comment type="caution">
    <text evidence="4">The sequence shown here is derived from an EMBL/GenBank/DDBJ whole genome shotgun (WGS) entry which is preliminary data.</text>
</comment>
<dbReference type="PANTHER" id="PTHR43742:SF6">
    <property type="entry name" value="OXIDOREDUCTASE YYAE-RELATED"/>
    <property type="match status" value="1"/>
</dbReference>
<keyword evidence="5" id="KW-1185">Reference proteome</keyword>